<keyword evidence="7" id="KW-0594">Phospholipid biosynthesis</keyword>
<dbReference type="Gene3D" id="3.40.50.620">
    <property type="entry name" value="HUPs"/>
    <property type="match status" value="2"/>
</dbReference>
<dbReference type="AlphaFoldDB" id="A0A7S1X1Q6"/>
<reference evidence="15" key="1">
    <citation type="submission" date="2021-01" db="EMBL/GenBank/DDBJ databases">
        <authorList>
            <person name="Corre E."/>
            <person name="Pelletier E."/>
            <person name="Niang G."/>
            <person name="Scheremetjew M."/>
            <person name="Finn R."/>
            <person name="Kale V."/>
            <person name="Holt S."/>
            <person name="Cochrane G."/>
            <person name="Meng A."/>
            <person name="Brown T."/>
            <person name="Cohen L."/>
        </authorList>
    </citation>
    <scope>NUCLEOTIDE SEQUENCE</scope>
    <source>
        <strain evidence="15">PLY429</strain>
    </source>
</reference>
<keyword evidence="13" id="KW-0472">Membrane</keyword>
<accession>A0A7S1X1Q6</accession>
<evidence type="ECO:0000256" key="5">
    <source>
        <dbReference type="ARBA" id="ARBA00022695"/>
    </source>
</evidence>
<gene>
    <name evidence="15" type="ORF">TCHU04912_LOCUS6571</name>
</gene>
<comment type="similarity">
    <text evidence="2">Belongs to the cytidylyltransferase family.</text>
</comment>
<keyword evidence="8" id="KW-1208">Phospholipid metabolism</keyword>
<dbReference type="NCBIfam" id="TIGR00125">
    <property type="entry name" value="cyt_tran_rel"/>
    <property type="match status" value="2"/>
</dbReference>
<sequence>MSSARSWESLLSGPHVQHAVWWTAAATGCTAAAAVCFYAGFRSYEHFVPYEYHYRPGSLTGVIARWLKAHSSHRKKMHPVRVYMDGCFDMMHYGHANALRQARACGDQLVVGLIPDSEIIRCKGPPVQCEEERMTMVSSVKWVDEVITGVPYDLHPDFIHELFTKHRIDYIVHGDDPCLLPDGTDAYEYPKKLGRFRAVKRTEGVSSTDIVGRMLLCRNREAPKTKKHRDNRRDLERKFSVSGELGAASQDVMSPGPSGSMSDLGEGASPSPINSSAARSWASRFLPTSRRILQFSDGNVAPRDARIVYIDGAFDVFHVGHVKALEMARAQGDFLLVGIHTDEVVRERRGQVHLPIMDLHERTLSVLACKSVNEVVIGAPPVLTADVIKNFNISLVVKGRTSESSAAGADDSARFAVAEAAGIFRRLDTPSAMTTSDIISRILANRNAYEARNAKKVQSEVKYEANKEYVEEL</sequence>
<feature type="region of interest" description="Disordered" evidence="12">
    <location>
        <begin position="246"/>
        <end position="275"/>
    </location>
</feature>
<evidence type="ECO:0000256" key="4">
    <source>
        <dbReference type="ARBA" id="ARBA00022679"/>
    </source>
</evidence>
<dbReference type="EMBL" id="HBGG01012853">
    <property type="protein sequence ID" value="CAD9204336.1"/>
    <property type="molecule type" value="Transcribed_RNA"/>
</dbReference>
<evidence type="ECO:0000256" key="1">
    <source>
        <dbReference type="ARBA" id="ARBA00005189"/>
    </source>
</evidence>
<name>A0A7S1X1Q6_9CHLO</name>
<dbReference type="UniPathway" id="UPA00558">
    <property type="reaction ID" value="UER00742"/>
</dbReference>
<comment type="pathway">
    <text evidence="1">Lipid metabolism.</text>
</comment>
<feature type="domain" description="Cytidyltransferase-like" evidence="14">
    <location>
        <begin position="83"/>
        <end position="212"/>
    </location>
</feature>
<dbReference type="Pfam" id="PF01467">
    <property type="entry name" value="CTP_transf_like"/>
    <property type="match status" value="2"/>
</dbReference>
<feature type="domain" description="Cytidyltransferase-like" evidence="14">
    <location>
        <begin position="309"/>
        <end position="405"/>
    </location>
</feature>
<evidence type="ECO:0000256" key="2">
    <source>
        <dbReference type="ARBA" id="ARBA00010101"/>
    </source>
</evidence>
<keyword evidence="13" id="KW-1133">Transmembrane helix</keyword>
<evidence type="ECO:0000256" key="8">
    <source>
        <dbReference type="ARBA" id="ARBA00023264"/>
    </source>
</evidence>
<feature type="transmembrane region" description="Helical" evidence="13">
    <location>
        <begin position="20"/>
        <end position="41"/>
    </location>
</feature>
<dbReference type="InterPro" id="IPR004821">
    <property type="entry name" value="Cyt_trans-like"/>
</dbReference>
<dbReference type="InterPro" id="IPR041723">
    <property type="entry name" value="CCT"/>
</dbReference>
<dbReference type="SUPFAM" id="SSF52374">
    <property type="entry name" value="Nucleotidylyl transferase"/>
    <property type="match status" value="2"/>
</dbReference>
<comment type="pathway">
    <text evidence="9">Phospholipid metabolism; phosphatidylethanolamine biosynthesis; phosphatidylethanolamine from ethanolamine: step 2/3.</text>
</comment>
<evidence type="ECO:0000256" key="13">
    <source>
        <dbReference type="SAM" id="Phobius"/>
    </source>
</evidence>
<dbReference type="GO" id="GO:0005737">
    <property type="term" value="C:cytoplasm"/>
    <property type="evidence" value="ECO:0007669"/>
    <property type="project" value="TreeGrafter"/>
</dbReference>
<keyword evidence="4" id="KW-0808">Transferase</keyword>
<evidence type="ECO:0000256" key="11">
    <source>
        <dbReference type="ARBA" id="ARBA00031473"/>
    </source>
</evidence>
<evidence type="ECO:0000256" key="6">
    <source>
        <dbReference type="ARBA" id="ARBA00023098"/>
    </source>
</evidence>
<evidence type="ECO:0000256" key="10">
    <source>
        <dbReference type="ARBA" id="ARBA00024221"/>
    </source>
</evidence>
<dbReference type="EC" id="2.7.7.14" evidence="10"/>
<dbReference type="PANTHER" id="PTHR45780:SF2">
    <property type="entry name" value="ETHANOLAMINE-PHOSPHATE CYTIDYLYLTRANSFERASE"/>
    <property type="match status" value="1"/>
</dbReference>
<dbReference type="InterPro" id="IPR014729">
    <property type="entry name" value="Rossmann-like_a/b/a_fold"/>
</dbReference>
<evidence type="ECO:0000259" key="14">
    <source>
        <dbReference type="Pfam" id="PF01467"/>
    </source>
</evidence>
<evidence type="ECO:0000256" key="3">
    <source>
        <dbReference type="ARBA" id="ARBA00022516"/>
    </source>
</evidence>
<dbReference type="GO" id="GO:0004306">
    <property type="term" value="F:ethanolamine-phosphate cytidylyltransferase activity"/>
    <property type="evidence" value="ECO:0007669"/>
    <property type="project" value="UniProtKB-EC"/>
</dbReference>
<dbReference type="PANTHER" id="PTHR45780">
    <property type="entry name" value="ETHANOLAMINE-PHOSPHATE CYTIDYLYLTRANSFERASE"/>
    <property type="match status" value="1"/>
</dbReference>
<dbReference type="InterPro" id="IPR044608">
    <property type="entry name" value="Ect1/PCYT2"/>
</dbReference>
<proteinExistence type="inferred from homology"/>
<dbReference type="CDD" id="cd02173">
    <property type="entry name" value="ECT"/>
    <property type="match status" value="1"/>
</dbReference>
<dbReference type="CDD" id="cd02174">
    <property type="entry name" value="CCT"/>
    <property type="match status" value="1"/>
</dbReference>
<dbReference type="GO" id="GO:0006646">
    <property type="term" value="P:phosphatidylethanolamine biosynthetic process"/>
    <property type="evidence" value="ECO:0007669"/>
    <property type="project" value="UniProtKB-UniPathway"/>
</dbReference>
<keyword evidence="3" id="KW-0444">Lipid biosynthesis</keyword>
<evidence type="ECO:0000313" key="15">
    <source>
        <dbReference type="EMBL" id="CAD9204336.1"/>
    </source>
</evidence>
<keyword evidence="5" id="KW-0548">Nucleotidyltransferase</keyword>
<evidence type="ECO:0000256" key="12">
    <source>
        <dbReference type="SAM" id="MobiDB-lite"/>
    </source>
</evidence>
<keyword evidence="13" id="KW-0812">Transmembrane</keyword>
<evidence type="ECO:0000256" key="7">
    <source>
        <dbReference type="ARBA" id="ARBA00023209"/>
    </source>
</evidence>
<dbReference type="PROSITE" id="PS51257">
    <property type="entry name" value="PROKAR_LIPOPROTEIN"/>
    <property type="match status" value="1"/>
</dbReference>
<evidence type="ECO:0000256" key="9">
    <source>
        <dbReference type="ARBA" id="ARBA00024191"/>
    </source>
</evidence>
<keyword evidence="6" id="KW-0443">Lipid metabolism</keyword>
<protein>
    <recommendedName>
        <fullName evidence="10">ethanolamine-phosphate cytidylyltransferase</fullName>
        <ecNumber evidence="10">2.7.7.14</ecNumber>
    </recommendedName>
    <alternativeName>
        <fullName evidence="11">CTP:phosphoethanolamine cytidylyltransferase</fullName>
    </alternativeName>
</protein>
<organism evidence="15">
    <name type="scientific">Tetraselmis chuii</name>
    <dbReference type="NCBI Taxonomy" id="63592"/>
    <lineage>
        <taxon>Eukaryota</taxon>
        <taxon>Viridiplantae</taxon>
        <taxon>Chlorophyta</taxon>
        <taxon>core chlorophytes</taxon>
        <taxon>Chlorodendrophyceae</taxon>
        <taxon>Chlorodendrales</taxon>
        <taxon>Chlorodendraceae</taxon>
        <taxon>Tetraselmis</taxon>
    </lineage>
</organism>